<comment type="caution">
    <text evidence="2">The sequence shown here is derived from an EMBL/GenBank/DDBJ whole genome shotgun (WGS) entry which is preliminary data.</text>
</comment>
<proteinExistence type="predicted"/>
<feature type="region of interest" description="Disordered" evidence="1">
    <location>
        <begin position="330"/>
        <end position="368"/>
    </location>
</feature>
<sequence length="402" mass="43441">MSPESFQPLQLKGEIMDLEFTIDTDHRKRRRNRTTQSCLNCHTSKRKTGLCVYEIDDPALRDDPSLDESTRLRNRIAELESLVRELRGKPHPRWAESSFRDGDPNEKWHSRATKCVPLHKRSGLSSPQTGQAQPPEELLRNGRAVHSLLSPIKTEPVPEANSHLYRFSQSPAPSMRYHTFQADVRGDASPSFETDPRSANGYNGGTNGNGAAYHGNNGQYPNGNGNAGSAPSSYSENGGGGGAAGYPLSSSDDGNNAYGDQYSVNSSSPQGNFACPCRSNPALGITYVQLSQTLSNSLGSLRQYAHHPANTQCALFRRIVELNNALHSGTDSPGLASSYDSGPASDSEIMTPLSASSGHASFHTGSPGVSPQEWNHMAAAGFNSYFPAPDHHGVYTVNHVMS</sequence>
<keyword evidence="3" id="KW-1185">Reference proteome</keyword>
<reference evidence="2 3" key="1">
    <citation type="journal article" date="2018" name="Evol. Lett.">
        <title>Horizontal gene cluster transfer increased hallucinogenic mushroom diversity.</title>
        <authorList>
            <person name="Reynolds H.T."/>
            <person name="Vijayakumar V."/>
            <person name="Gluck-Thaler E."/>
            <person name="Korotkin H.B."/>
            <person name="Matheny P.B."/>
            <person name="Slot J.C."/>
        </authorList>
    </citation>
    <scope>NUCLEOTIDE SEQUENCE [LARGE SCALE GENOMIC DNA]</scope>
    <source>
        <strain evidence="2 3">2631</strain>
    </source>
</reference>
<accession>A0A409WJS5</accession>
<dbReference type="InParanoid" id="A0A409WJS5"/>
<evidence type="ECO:0000313" key="2">
    <source>
        <dbReference type="EMBL" id="PPQ78721.1"/>
    </source>
</evidence>
<evidence type="ECO:0000256" key="1">
    <source>
        <dbReference type="SAM" id="MobiDB-lite"/>
    </source>
</evidence>
<feature type="compositionally biased region" description="Polar residues" evidence="1">
    <location>
        <begin position="262"/>
        <end position="271"/>
    </location>
</feature>
<dbReference type="OrthoDB" id="2269373at2759"/>
<name>A0A409WJS5_PSICY</name>
<protein>
    <submittedName>
        <fullName evidence="2">Uncharacterized protein</fullName>
    </submittedName>
</protein>
<feature type="region of interest" description="Disordered" evidence="1">
    <location>
        <begin position="186"/>
        <end position="271"/>
    </location>
</feature>
<gene>
    <name evidence="2" type="ORF">CVT25_010724</name>
</gene>
<evidence type="ECO:0000313" key="3">
    <source>
        <dbReference type="Proteomes" id="UP000283269"/>
    </source>
</evidence>
<feature type="region of interest" description="Disordered" evidence="1">
    <location>
        <begin position="117"/>
        <end position="136"/>
    </location>
</feature>
<feature type="compositionally biased region" description="Polar residues" evidence="1">
    <location>
        <begin position="123"/>
        <end position="132"/>
    </location>
</feature>
<feature type="compositionally biased region" description="Polar residues" evidence="1">
    <location>
        <begin position="353"/>
        <end position="368"/>
    </location>
</feature>
<dbReference type="STRING" id="93625.A0A409WJS5"/>
<dbReference type="Proteomes" id="UP000283269">
    <property type="component" value="Unassembled WGS sequence"/>
</dbReference>
<dbReference type="AlphaFoldDB" id="A0A409WJS5"/>
<organism evidence="2 3">
    <name type="scientific">Psilocybe cyanescens</name>
    <dbReference type="NCBI Taxonomy" id="93625"/>
    <lineage>
        <taxon>Eukaryota</taxon>
        <taxon>Fungi</taxon>
        <taxon>Dikarya</taxon>
        <taxon>Basidiomycota</taxon>
        <taxon>Agaricomycotina</taxon>
        <taxon>Agaricomycetes</taxon>
        <taxon>Agaricomycetidae</taxon>
        <taxon>Agaricales</taxon>
        <taxon>Agaricineae</taxon>
        <taxon>Strophariaceae</taxon>
        <taxon>Psilocybe</taxon>
    </lineage>
</organism>
<feature type="compositionally biased region" description="Low complexity" evidence="1">
    <location>
        <begin position="209"/>
        <end position="236"/>
    </location>
</feature>
<dbReference type="EMBL" id="NHYD01003408">
    <property type="protein sequence ID" value="PPQ78721.1"/>
    <property type="molecule type" value="Genomic_DNA"/>
</dbReference>